<dbReference type="GO" id="GO:0006357">
    <property type="term" value="P:regulation of transcription by RNA polymerase II"/>
    <property type="evidence" value="ECO:0007669"/>
    <property type="project" value="TreeGrafter"/>
</dbReference>
<keyword evidence="4" id="KW-1185">Reference proteome</keyword>
<evidence type="ECO:0000313" key="4">
    <source>
        <dbReference type="Proteomes" id="UP001054837"/>
    </source>
</evidence>
<evidence type="ECO:0000259" key="2">
    <source>
        <dbReference type="PROSITE" id="PS51029"/>
    </source>
</evidence>
<sequence>LVSALSRVLSDMSMSICFDEVLISEVQKYPHLYDLSDANHKNRLMRENAWQQIGFAMERNADNCKERFKYLRDKYRKEKNLMNLPSGSHSRYKKPWALYSAMSFLEPYLQTKSSWSNLLSQDEKDVQDSCERSLVETDVENESSFIDQAPPPRKKRKSELFDRALEKVCGINEMYRIGYFMEFAAATVRKFSYAKQNKALDAFYNISSEMNKEM</sequence>
<dbReference type="PANTHER" id="PTHR12243:SF67">
    <property type="entry name" value="COREPRESSOR OF PANGOLIN, ISOFORM A-RELATED"/>
    <property type="match status" value="1"/>
</dbReference>
<proteinExistence type="predicted"/>
<protein>
    <recommendedName>
        <fullName evidence="2">MADF domain-containing protein</fullName>
    </recommendedName>
</protein>
<accession>A0AAV4T636</accession>
<dbReference type="PANTHER" id="PTHR12243">
    <property type="entry name" value="MADF DOMAIN TRANSCRIPTION FACTOR"/>
    <property type="match status" value="1"/>
</dbReference>
<gene>
    <name evidence="3" type="ORF">CDAR_584961</name>
</gene>
<dbReference type="Pfam" id="PF10545">
    <property type="entry name" value="MADF_DNA_bdg"/>
    <property type="match status" value="1"/>
</dbReference>
<reference evidence="3 4" key="1">
    <citation type="submission" date="2021-06" db="EMBL/GenBank/DDBJ databases">
        <title>Caerostris darwini draft genome.</title>
        <authorList>
            <person name="Kono N."/>
            <person name="Arakawa K."/>
        </authorList>
    </citation>
    <scope>NUCLEOTIDE SEQUENCE [LARGE SCALE GENOMIC DNA]</scope>
</reference>
<dbReference type="PROSITE" id="PS51029">
    <property type="entry name" value="MADF"/>
    <property type="match status" value="1"/>
</dbReference>
<dbReference type="GO" id="GO:0005667">
    <property type="term" value="C:transcription regulator complex"/>
    <property type="evidence" value="ECO:0007669"/>
    <property type="project" value="TreeGrafter"/>
</dbReference>
<name>A0AAV4T636_9ARAC</name>
<feature type="region of interest" description="Disordered" evidence="1">
    <location>
        <begin position="138"/>
        <end position="157"/>
    </location>
</feature>
<evidence type="ECO:0000256" key="1">
    <source>
        <dbReference type="SAM" id="MobiDB-lite"/>
    </source>
</evidence>
<evidence type="ECO:0000313" key="3">
    <source>
        <dbReference type="EMBL" id="GIY40107.1"/>
    </source>
</evidence>
<organism evidence="3 4">
    <name type="scientific">Caerostris darwini</name>
    <dbReference type="NCBI Taxonomy" id="1538125"/>
    <lineage>
        <taxon>Eukaryota</taxon>
        <taxon>Metazoa</taxon>
        <taxon>Ecdysozoa</taxon>
        <taxon>Arthropoda</taxon>
        <taxon>Chelicerata</taxon>
        <taxon>Arachnida</taxon>
        <taxon>Araneae</taxon>
        <taxon>Araneomorphae</taxon>
        <taxon>Entelegynae</taxon>
        <taxon>Araneoidea</taxon>
        <taxon>Araneidae</taxon>
        <taxon>Caerostris</taxon>
    </lineage>
</organism>
<dbReference type="EMBL" id="BPLQ01008888">
    <property type="protein sequence ID" value="GIY40107.1"/>
    <property type="molecule type" value="Genomic_DNA"/>
</dbReference>
<comment type="caution">
    <text evidence="3">The sequence shown here is derived from an EMBL/GenBank/DDBJ whole genome shotgun (WGS) entry which is preliminary data.</text>
</comment>
<dbReference type="GO" id="GO:0005634">
    <property type="term" value="C:nucleus"/>
    <property type="evidence" value="ECO:0007669"/>
    <property type="project" value="TreeGrafter"/>
</dbReference>
<dbReference type="InterPro" id="IPR006578">
    <property type="entry name" value="MADF-dom"/>
</dbReference>
<feature type="domain" description="MADF" evidence="2">
    <location>
        <begin position="21"/>
        <end position="110"/>
    </location>
</feature>
<dbReference type="SMART" id="SM00595">
    <property type="entry name" value="MADF"/>
    <property type="match status" value="1"/>
</dbReference>
<dbReference type="AlphaFoldDB" id="A0AAV4T636"/>
<dbReference type="Proteomes" id="UP001054837">
    <property type="component" value="Unassembled WGS sequence"/>
</dbReference>
<dbReference type="InterPro" id="IPR039353">
    <property type="entry name" value="TF_Adf1"/>
</dbReference>
<feature type="non-terminal residue" evidence="3">
    <location>
        <position position="1"/>
    </location>
</feature>